<name>A0AAD8YG68_9STRA</name>
<dbReference type="EMBL" id="JATAAI010000007">
    <property type="protein sequence ID" value="KAK1744470.1"/>
    <property type="molecule type" value="Genomic_DNA"/>
</dbReference>
<gene>
    <name evidence="2" type="ORF">QTG54_005003</name>
</gene>
<feature type="compositionally biased region" description="Low complexity" evidence="1">
    <location>
        <begin position="1"/>
        <end position="10"/>
    </location>
</feature>
<dbReference type="Proteomes" id="UP001224775">
    <property type="component" value="Unassembled WGS sequence"/>
</dbReference>
<organism evidence="2 3">
    <name type="scientific">Skeletonema marinoi</name>
    <dbReference type="NCBI Taxonomy" id="267567"/>
    <lineage>
        <taxon>Eukaryota</taxon>
        <taxon>Sar</taxon>
        <taxon>Stramenopiles</taxon>
        <taxon>Ochrophyta</taxon>
        <taxon>Bacillariophyta</taxon>
        <taxon>Coscinodiscophyceae</taxon>
        <taxon>Thalassiosirophycidae</taxon>
        <taxon>Thalassiosirales</taxon>
        <taxon>Skeletonemataceae</taxon>
        <taxon>Skeletonema</taxon>
        <taxon>Skeletonema marinoi-dohrnii complex</taxon>
    </lineage>
</organism>
<comment type="caution">
    <text evidence="2">The sequence shown here is derived from an EMBL/GenBank/DDBJ whole genome shotgun (WGS) entry which is preliminary data.</text>
</comment>
<reference evidence="2" key="1">
    <citation type="submission" date="2023-06" db="EMBL/GenBank/DDBJ databases">
        <title>Survivors Of The Sea: Transcriptome response of Skeletonema marinoi to long-term dormancy.</title>
        <authorList>
            <person name="Pinder M.I.M."/>
            <person name="Kourtchenko O."/>
            <person name="Robertson E.K."/>
            <person name="Larsson T."/>
            <person name="Maumus F."/>
            <person name="Osuna-Cruz C.M."/>
            <person name="Vancaester E."/>
            <person name="Stenow R."/>
            <person name="Vandepoele K."/>
            <person name="Ploug H."/>
            <person name="Bruchert V."/>
            <person name="Godhe A."/>
            <person name="Topel M."/>
        </authorList>
    </citation>
    <scope>NUCLEOTIDE SEQUENCE</scope>
    <source>
        <strain evidence="2">R05AC</strain>
    </source>
</reference>
<dbReference type="AlphaFoldDB" id="A0AAD8YG68"/>
<accession>A0AAD8YG68</accession>
<sequence>MKNQQQQQQQRALEVTEQVHGKESTELTADGSSGIDGSLIITATTPTVTTTTSTLSTIDQQAYEEQFIKEPTGGETTTTYASLVLVMPFRRGHSFQNTYIKNELVDSYGLMRIAMENADRLLILH</sequence>
<evidence type="ECO:0000313" key="3">
    <source>
        <dbReference type="Proteomes" id="UP001224775"/>
    </source>
</evidence>
<proteinExistence type="predicted"/>
<evidence type="ECO:0000313" key="2">
    <source>
        <dbReference type="EMBL" id="KAK1744470.1"/>
    </source>
</evidence>
<keyword evidence="3" id="KW-1185">Reference proteome</keyword>
<feature type="region of interest" description="Disordered" evidence="1">
    <location>
        <begin position="1"/>
        <end position="31"/>
    </location>
</feature>
<protein>
    <submittedName>
        <fullName evidence="2">Uncharacterized protein</fullName>
    </submittedName>
</protein>
<evidence type="ECO:0000256" key="1">
    <source>
        <dbReference type="SAM" id="MobiDB-lite"/>
    </source>
</evidence>